<feature type="transmembrane region" description="Helical" evidence="1">
    <location>
        <begin position="234"/>
        <end position="255"/>
    </location>
</feature>
<keyword evidence="3" id="KW-0645">Protease</keyword>
<keyword evidence="1" id="KW-0812">Transmembrane</keyword>
<evidence type="ECO:0000313" key="3">
    <source>
        <dbReference type="EMBL" id="AOM84376.1"/>
    </source>
</evidence>
<keyword evidence="1" id="KW-0472">Membrane</keyword>
<sequence length="265" mass="29331">MITRRIGIFLGVTFAVTWGSLWLLVYLMGIGAVTLTDPAGIMLFVLAGFGPAAGAYASLRLTGNAHDLKDFHRRLFKVKLHWKWYLAAFLLPMAAGALGLLSGLIYSPGLLETHTILPVYQFFLILPAAILFGGIEELGWRGFALPELLQRFNVYTVTVMLAVIWGFWHLPLFMIQGTSQYETHLLPFVLIGFGVAAMLSWLYIKTESIFLCVMFHAAFNAWAGIGLFAPADHFGANMTFALLLIVAGLFFLRWATPEKPAEKAA</sequence>
<keyword evidence="4" id="KW-1185">Reference proteome</keyword>
<feature type="transmembrane region" description="Helical" evidence="1">
    <location>
        <begin position="41"/>
        <end position="63"/>
    </location>
</feature>
<feature type="transmembrane region" description="Helical" evidence="1">
    <location>
        <begin position="119"/>
        <end position="140"/>
    </location>
</feature>
<evidence type="ECO:0000313" key="4">
    <source>
        <dbReference type="Proteomes" id="UP000094463"/>
    </source>
</evidence>
<feature type="transmembrane region" description="Helical" evidence="1">
    <location>
        <begin position="209"/>
        <end position="228"/>
    </location>
</feature>
<dbReference type="Pfam" id="PF02517">
    <property type="entry name" value="Rce1-like"/>
    <property type="match status" value="1"/>
</dbReference>
<gene>
    <name evidence="3" type="ORF">BBEV_3058</name>
</gene>
<dbReference type="InterPro" id="IPR003675">
    <property type="entry name" value="Rce1/LyrA-like_dom"/>
</dbReference>
<dbReference type="EMBL" id="CP012502">
    <property type="protein sequence ID" value="AOM84376.1"/>
    <property type="molecule type" value="Genomic_DNA"/>
</dbReference>
<dbReference type="AlphaFoldDB" id="A0A1D7QZE6"/>
<dbReference type="GO" id="GO:0080120">
    <property type="term" value="P:CAAX-box protein maturation"/>
    <property type="evidence" value="ECO:0007669"/>
    <property type="project" value="UniProtKB-ARBA"/>
</dbReference>
<dbReference type="KEGG" id="bbev:BBEV_3058"/>
<dbReference type="STRING" id="632773.BBEV_3058"/>
<dbReference type="GO" id="GO:0004175">
    <property type="term" value="F:endopeptidase activity"/>
    <property type="evidence" value="ECO:0007669"/>
    <property type="project" value="UniProtKB-ARBA"/>
</dbReference>
<keyword evidence="1" id="KW-1133">Transmembrane helix</keyword>
<organism evidence="3 4">
    <name type="scientific">Salisediminibacterium beveridgei</name>
    <dbReference type="NCBI Taxonomy" id="632773"/>
    <lineage>
        <taxon>Bacteria</taxon>
        <taxon>Bacillati</taxon>
        <taxon>Bacillota</taxon>
        <taxon>Bacilli</taxon>
        <taxon>Bacillales</taxon>
        <taxon>Bacillaceae</taxon>
        <taxon>Salisediminibacterium</taxon>
    </lineage>
</organism>
<dbReference type="PANTHER" id="PTHR35797">
    <property type="entry name" value="PROTEASE-RELATED"/>
    <property type="match status" value="1"/>
</dbReference>
<dbReference type="Proteomes" id="UP000094463">
    <property type="component" value="Chromosome"/>
</dbReference>
<reference evidence="3 4" key="1">
    <citation type="submission" date="2015-08" db="EMBL/GenBank/DDBJ databases">
        <title>The complete genome sequence of Bacillus beveridgei MLTeJB.</title>
        <authorList>
            <person name="Hanson T.E."/>
            <person name="Mesa C."/>
            <person name="Basesman S.M."/>
            <person name="Oremland R.S."/>
        </authorList>
    </citation>
    <scope>NUCLEOTIDE SEQUENCE [LARGE SCALE GENOMIC DNA]</scope>
    <source>
        <strain evidence="3 4">MLTeJB</strain>
    </source>
</reference>
<feature type="transmembrane region" description="Helical" evidence="1">
    <location>
        <begin position="7"/>
        <end position="29"/>
    </location>
</feature>
<dbReference type="InterPro" id="IPR042150">
    <property type="entry name" value="MmRce1-like"/>
</dbReference>
<feature type="transmembrane region" description="Helical" evidence="1">
    <location>
        <begin position="185"/>
        <end position="204"/>
    </location>
</feature>
<dbReference type="PANTHER" id="PTHR35797:SF1">
    <property type="entry name" value="PROTEASE"/>
    <property type="match status" value="1"/>
</dbReference>
<accession>A0A1D7QZE6</accession>
<feature type="transmembrane region" description="Helical" evidence="1">
    <location>
        <begin position="152"/>
        <end position="173"/>
    </location>
</feature>
<name>A0A1D7QZE6_9BACI</name>
<feature type="transmembrane region" description="Helical" evidence="1">
    <location>
        <begin position="84"/>
        <end position="107"/>
    </location>
</feature>
<proteinExistence type="predicted"/>
<evidence type="ECO:0000259" key="2">
    <source>
        <dbReference type="Pfam" id="PF02517"/>
    </source>
</evidence>
<dbReference type="OrthoDB" id="9777755at2"/>
<evidence type="ECO:0000256" key="1">
    <source>
        <dbReference type="SAM" id="Phobius"/>
    </source>
</evidence>
<feature type="domain" description="CAAX prenyl protease 2/Lysostaphin resistance protein A-like" evidence="2">
    <location>
        <begin position="121"/>
        <end position="221"/>
    </location>
</feature>
<dbReference type="RefSeq" id="WP_069366262.1">
    <property type="nucleotide sequence ID" value="NZ_CP012502.1"/>
</dbReference>
<dbReference type="GO" id="GO:0006508">
    <property type="term" value="P:proteolysis"/>
    <property type="evidence" value="ECO:0007669"/>
    <property type="project" value="UniProtKB-KW"/>
</dbReference>
<keyword evidence="3" id="KW-0378">Hydrolase</keyword>
<protein>
    <submittedName>
        <fullName evidence="3">Protease, CAAX amino terminal protease family</fullName>
    </submittedName>
</protein>